<dbReference type="EMBL" id="LKTS01000044">
    <property type="protein sequence ID" value="PKD17147.1"/>
    <property type="molecule type" value="Genomic_DNA"/>
</dbReference>
<proteinExistence type="predicted"/>
<gene>
    <name evidence="1" type="ORF">APR41_06855</name>
</gene>
<evidence type="ECO:0008006" key="3">
    <source>
        <dbReference type="Google" id="ProtNLM"/>
    </source>
</evidence>
<accession>A0A2N0TQX8</accession>
<organism evidence="1 2">
    <name type="scientific">Salegentibacter salinarum</name>
    <dbReference type="NCBI Taxonomy" id="447422"/>
    <lineage>
        <taxon>Bacteria</taxon>
        <taxon>Pseudomonadati</taxon>
        <taxon>Bacteroidota</taxon>
        <taxon>Flavobacteriia</taxon>
        <taxon>Flavobacteriales</taxon>
        <taxon>Flavobacteriaceae</taxon>
        <taxon>Salegentibacter</taxon>
    </lineage>
</organism>
<dbReference type="Gene3D" id="3.40.50.300">
    <property type="entry name" value="P-loop containing nucleotide triphosphate hydrolases"/>
    <property type="match status" value="1"/>
</dbReference>
<dbReference type="OrthoDB" id="811374at2"/>
<sequence>MSEIKFEQPTISGQAGAPISIANKSFPYNELADHRRYEELVYSIFSEQIRCKLIASYDSISLMSGVRDKGRDCSLNTSSKFTALIQCKKYKNPLSKDQFGKEIVKFLLYSLIYDELHFETTNFTYFIAASSGYSNECSDFIDSIGNTIDKKKEIDYWIKYCFREKKFHNIPLKKARSFIFVALKNINIQKISPQDLDKLLVKDPCKKLIPLFFQVRSIVDTEEVRKIHVRLDKIMKESHQEIPFKQQLSWGSHSLILEKNEFDEIPDSHIPRKETEELIQWIQKPVATNKEDKALNICILAGDAGMGKTVILRDLYERLENDSIPVLGLKADKLYVDSDDDLQKRLGLSLSVIKFLDRCMLEFDQVVLIIDQLDALSQSMSSERKYLMLFKSLIDYFTHKPNIKIVLSIRLRDLHYDPTLKSYRHIKSIPVAMLTQQQVLTQLDKIHISKNELPDKLIELLKVPQHLNIFSRIAVTKRNFSGLHSLHDLYSELWQQQIVEKPERLGLKPQRIRKLLYKIATFFFKHQRTEVHKNHFENFSRELSYLESEHLIRTENIQLQLFHQTFYDFIFSKKFVENQNDLLVYVISQKQSLLIRSAIKMIVNYLREFDPVAYHHSLEKLLSDNQIYFHVKHLLISHLAFQQEPTIDEIDLVLKYTKYSIPLQILFLELAQSPKWLQVLLSEDRLQMLNTPLEENKERENNVAIINQRFLRKTALGYLSNFVNLRNSDAWKFVLEETTPETKKEILFRLNDWTNPKSYVLFDLCQPMHLDNYGYLSTLAKIAKEKPETAWENIKITFLSDTYLNQANPHDHILIDTLKSLTERIPEKLIPELTNKMIEDLNSPPKDDDDDFLFAVNPYEFVDLELQEDLNGKSFIFQLLAECLRVAYNKDLPIFERFLNDHSSSKHFPMLQLVMSSIQDKEPQYADTVFYLLQLFNEREQLDYHGDPGTTFRNLLEKAFPFFSKRQQQQTLKIIKKIRVSYEAFVIKRQEKSHLNLSWGKSKLALLKRIPEKAIRPRTALYKEYQQLQRKFPNLEEAYSNRGLAGIVKRPLTAEAYEHMSEKQWLRSFKKYATERDPFQKDFLKGGLHEHSWAFREIVKNNPSEQKIHIIQKSIGQPRIDSSYPILGLSGFCDAKGDPEIVLGLFKRILATKDYDSQLLPCIGIAAYVIQEERADQEIYDFLFSTCKNTSIKPYEKFRQDHEKTSIRGLITTGINSIHGSIAQAVAYSRNEEMASQVYDFMDQIFSNHNESTKAALLFQYAQLMHLNKEKTFNLFVKHIADEEDVFLLASSLNALRYLCNYNFDACLPIFKKLVKSPKIGSEDTNLLFGILFRQALQKHHEAKKLLFEFVKNGPEARKAAFYQVIKNYNYKENHKNFCNKILCHALKNIQQDEYVHRRKHFYNMDHISLHDIFPFLQEYVKSSEFIPSDKFISYLLQESHAEPGLAIALFQLSIKQSNEVQHQEYFMYQRNSLVTKFIVGAFHALDQSNPRINKLRLQLLEILDDILQDMRYWQENSAVLKDLS</sequence>
<evidence type="ECO:0000313" key="2">
    <source>
        <dbReference type="Proteomes" id="UP000232673"/>
    </source>
</evidence>
<dbReference type="STRING" id="447422.SAMN05660903_01397"/>
<reference evidence="1 2" key="1">
    <citation type="submission" date="2015-10" db="EMBL/GenBank/DDBJ databases">
        <title>Draft genome sequence of Salegentibacter salinarum KCTC 12975.</title>
        <authorList>
            <person name="Lin W."/>
            <person name="Zheng Q."/>
        </authorList>
    </citation>
    <scope>NUCLEOTIDE SEQUENCE [LARGE SCALE GENOMIC DNA]</scope>
    <source>
        <strain evidence="1 2">KCTC 12975</strain>
    </source>
</reference>
<dbReference type="InterPro" id="IPR027417">
    <property type="entry name" value="P-loop_NTPase"/>
</dbReference>
<evidence type="ECO:0000313" key="1">
    <source>
        <dbReference type="EMBL" id="PKD17147.1"/>
    </source>
</evidence>
<dbReference type="SUPFAM" id="SSF52540">
    <property type="entry name" value="P-loop containing nucleoside triphosphate hydrolases"/>
    <property type="match status" value="1"/>
</dbReference>
<comment type="caution">
    <text evidence="1">The sequence shown here is derived from an EMBL/GenBank/DDBJ whole genome shotgun (WGS) entry which is preliminary data.</text>
</comment>
<name>A0A2N0TQX8_9FLAO</name>
<dbReference type="CDD" id="cd00009">
    <property type="entry name" value="AAA"/>
    <property type="match status" value="1"/>
</dbReference>
<dbReference type="Proteomes" id="UP000232673">
    <property type="component" value="Unassembled WGS sequence"/>
</dbReference>
<protein>
    <recommendedName>
        <fullName evidence="3">ATPase AAA-type core domain-containing protein</fullName>
    </recommendedName>
</protein>
<keyword evidence="2" id="KW-1185">Reference proteome</keyword>
<dbReference type="RefSeq" id="WP_079712502.1">
    <property type="nucleotide sequence ID" value="NZ_FUZC01000004.1"/>
</dbReference>